<dbReference type="InterPro" id="IPR025110">
    <property type="entry name" value="AMP-bd_C"/>
</dbReference>
<dbReference type="NCBIfam" id="TIGR01733">
    <property type="entry name" value="AA-adenyl-dom"/>
    <property type="match status" value="1"/>
</dbReference>
<keyword evidence="4" id="KW-0597">Phosphoprotein</keyword>
<dbReference type="GO" id="GO:0031177">
    <property type="term" value="F:phosphopantetheine binding"/>
    <property type="evidence" value="ECO:0007669"/>
    <property type="project" value="InterPro"/>
</dbReference>
<gene>
    <name evidence="6" type="ORF">KCX74_20320</name>
</gene>
<reference evidence="6" key="1">
    <citation type="submission" date="2021-04" db="EMBL/GenBank/DDBJ databases">
        <title>Isolation and polyphasic classification of algal microorganism.</title>
        <authorList>
            <person name="Wang S."/>
        </authorList>
    </citation>
    <scope>NUCLEOTIDE SEQUENCE</scope>
    <source>
        <strain evidence="6">720a</strain>
    </source>
</reference>
<dbReference type="FunFam" id="3.30.300.30:FF:000010">
    <property type="entry name" value="Enterobactin synthetase component F"/>
    <property type="match status" value="1"/>
</dbReference>
<dbReference type="InterPro" id="IPR001242">
    <property type="entry name" value="Condensation_dom"/>
</dbReference>
<protein>
    <submittedName>
        <fullName evidence="6">Amino acid adenylation domain-containing protein</fullName>
    </submittedName>
</protein>
<dbReference type="Pfam" id="PF00550">
    <property type="entry name" value="PP-binding"/>
    <property type="match status" value="1"/>
</dbReference>
<dbReference type="SUPFAM" id="SSF47336">
    <property type="entry name" value="ACP-like"/>
    <property type="match status" value="1"/>
</dbReference>
<dbReference type="FunFam" id="3.40.50.12780:FF:000012">
    <property type="entry name" value="Non-ribosomal peptide synthetase"/>
    <property type="match status" value="1"/>
</dbReference>
<dbReference type="GO" id="GO:0044550">
    <property type="term" value="P:secondary metabolite biosynthetic process"/>
    <property type="evidence" value="ECO:0007669"/>
    <property type="project" value="UniProtKB-ARBA"/>
</dbReference>
<dbReference type="InterPro" id="IPR020806">
    <property type="entry name" value="PKS_PP-bd"/>
</dbReference>
<dbReference type="Pfam" id="PF00668">
    <property type="entry name" value="Condensation"/>
    <property type="match status" value="1"/>
</dbReference>
<dbReference type="InterPro" id="IPR010071">
    <property type="entry name" value="AA_adenyl_dom"/>
</dbReference>
<name>A0A941E262_9BACI</name>
<dbReference type="SUPFAM" id="SSF52777">
    <property type="entry name" value="CoA-dependent acyltransferases"/>
    <property type="match status" value="2"/>
</dbReference>
<dbReference type="RefSeq" id="WP_166531051.1">
    <property type="nucleotide sequence ID" value="NZ_JAGSOT010000122.1"/>
</dbReference>
<dbReference type="Proteomes" id="UP000675284">
    <property type="component" value="Unassembled WGS sequence"/>
</dbReference>
<dbReference type="CDD" id="cd05930">
    <property type="entry name" value="A_NRPS"/>
    <property type="match status" value="1"/>
</dbReference>
<dbReference type="CDD" id="cd19531">
    <property type="entry name" value="LCL_NRPS-like"/>
    <property type="match status" value="1"/>
</dbReference>
<dbReference type="Pfam" id="PF13193">
    <property type="entry name" value="AMP-binding_C"/>
    <property type="match status" value="1"/>
</dbReference>
<dbReference type="FunFam" id="3.40.50.980:FF:000001">
    <property type="entry name" value="Non-ribosomal peptide synthetase"/>
    <property type="match status" value="1"/>
</dbReference>
<comment type="caution">
    <text evidence="6">The sequence shown here is derived from an EMBL/GenBank/DDBJ whole genome shotgun (WGS) entry which is preliminary data.</text>
</comment>
<dbReference type="PANTHER" id="PTHR45527:SF1">
    <property type="entry name" value="FATTY ACID SYNTHASE"/>
    <property type="match status" value="1"/>
</dbReference>
<dbReference type="PANTHER" id="PTHR45527">
    <property type="entry name" value="NONRIBOSOMAL PEPTIDE SYNTHETASE"/>
    <property type="match status" value="1"/>
</dbReference>
<keyword evidence="7" id="KW-1185">Reference proteome</keyword>
<feature type="non-terminal residue" evidence="6">
    <location>
        <position position="918"/>
    </location>
</feature>
<dbReference type="InterPro" id="IPR045851">
    <property type="entry name" value="AMP-bd_C_sf"/>
</dbReference>
<dbReference type="Gene3D" id="3.30.300.30">
    <property type="match status" value="1"/>
</dbReference>
<dbReference type="InterPro" id="IPR023213">
    <property type="entry name" value="CAT-like_dom_sf"/>
</dbReference>
<comment type="similarity">
    <text evidence="2">Belongs to the ATP-dependent AMP-binding enzyme family.</text>
</comment>
<evidence type="ECO:0000313" key="7">
    <source>
        <dbReference type="Proteomes" id="UP000675284"/>
    </source>
</evidence>
<dbReference type="InterPro" id="IPR036736">
    <property type="entry name" value="ACP-like_sf"/>
</dbReference>
<sequence length="918" mass="105010">LLQEFNQTNADYPKDKSLHTLFEEQAEKNPHHIAVVCADQKLTYQELNKKANQLARVLRQQGVQNEAIVGLIMDRSIDMIIGIMGILKAGGAYLPIDPTHPTDRIQTILSDAKVSLVVTSSGQARSLSLAVQAIDITVEDFYQGLSTNLDLAIDCHQLAYVIYTSGSTGTPKGVMVEHQQVTNFIYGVMHETNLGSYERILCLTTVSFDIFGLETFVPLTQGLTVVMAKEEETREGEKLAKVMTKHQVDVMQSTPTRVKMLLENDSFTDALMGIKALLVGGEELSKSLWEELQGYPFTVFNMYGPTETTIWSTVKKLESTDRITIGKPIQNTELYLMDSNRKLVPIGVHGELCIGGDGVARGYFNREALTKERFIDHPFKPGERLYRTGDLARWLPNGELEYLGRMDNQVKVRGYRIELGEIESRLISHPAIKEAVVVAREDEMNQKYLCAYIVAKDFVDKAEVRTYVKEGLPDYMVPAYYMELQTIPLTHNGKVNRKALPKPEMQYITNAYEAPQTTTQKKLVIIWQHVLGVDTIGIHDNFFDLGGHSLKATMVMGEIHKALEISVPLKEIFNRPTIQELSDYIETEGLINPYEQIEPCEEKEYYQTSSAQKRMYTVQQLDQESTAYNMPAIFELEGEVNRERMEATFRQLIERHEVLRTSYKMVEGEIAQKIMSHLDFHLRVRTVDETDKTVLVQNFIRPFSLEEAPLFRAEIMKSQGTNYLLIDMHHIISDGVSMSILVQEFAKLYNGDKLDPLRIQYKDYAEWEQHYLQSGQMKKQARYWKEQFQDEVPVLQLPYDFERPAFQRFEGDSISFTIDEATTKQLQELAKQEDVTMHMVLLSAFTIQLARYSGQEDIVVGVPIAGRPHADLQNIMGMFVNTLAMRHRPNKHKTFSEFLKEVKENSLQAYDNQNYQLE</sequence>
<dbReference type="Gene3D" id="2.30.38.10">
    <property type="entry name" value="Luciferase, Domain 3"/>
    <property type="match status" value="1"/>
</dbReference>
<dbReference type="GO" id="GO:0008610">
    <property type="term" value="P:lipid biosynthetic process"/>
    <property type="evidence" value="ECO:0007669"/>
    <property type="project" value="UniProtKB-ARBA"/>
</dbReference>
<dbReference type="Gene3D" id="3.30.559.30">
    <property type="entry name" value="Nonribosomal peptide synthetase, condensation domain"/>
    <property type="match status" value="1"/>
</dbReference>
<dbReference type="GO" id="GO:0043041">
    <property type="term" value="P:amino acid activation for nonribosomal peptide biosynthetic process"/>
    <property type="evidence" value="ECO:0007669"/>
    <property type="project" value="TreeGrafter"/>
</dbReference>
<evidence type="ECO:0000256" key="2">
    <source>
        <dbReference type="ARBA" id="ARBA00006432"/>
    </source>
</evidence>
<dbReference type="InterPro" id="IPR009081">
    <property type="entry name" value="PP-bd_ACP"/>
</dbReference>
<evidence type="ECO:0000256" key="1">
    <source>
        <dbReference type="ARBA" id="ARBA00001957"/>
    </source>
</evidence>
<dbReference type="GO" id="GO:0003824">
    <property type="term" value="F:catalytic activity"/>
    <property type="evidence" value="ECO:0007669"/>
    <property type="project" value="InterPro"/>
</dbReference>
<dbReference type="Gene3D" id="3.30.559.10">
    <property type="entry name" value="Chloramphenicol acetyltransferase-like domain"/>
    <property type="match status" value="1"/>
</dbReference>
<dbReference type="EMBL" id="JAGSOT010000122">
    <property type="protein sequence ID" value="MBR7798343.1"/>
    <property type="molecule type" value="Genomic_DNA"/>
</dbReference>
<dbReference type="AlphaFoldDB" id="A0A941E262"/>
<feature type="domain" description="Carrier" evidence="5">
    <location>
        <begin position="514"/>
        <end position="589"/>
    </location>
</feature>
<dbReference type="InterPro" id="IPR000873">
    <property type="entry name" value="AMP-dep_synth/lig_dom"/>
</dbReference>
<dbReference type="SUPFAM" id="SSF56801">
    <property type="entry name" value="Acetyl-CoA synthetase-like"/>
    <property type="match status" value="1"/>
</dbReference>
<dbReference type="PROSITE" id="PS00455">
    <property type="entry name" value="AMP_BINDING"/>
    <property type="match status" value="1"/>
</dbReference>
<dbReference type="Gene3D" id="1.10.1200.10">
    <property type="entry name" value="ACP-like"/>
    <property type="match status" value="1"/>
</dbReference>
<dbReference type="FunFam" id="2.30.38.10:FF:000001">
    <property type="entry name" value="Non-ribosomal peptide synthetase PvdI"/>
    <property type="match status" value="1"/>
</dbReference>
<dbReference type="GO" id="GO:0005829">
    <property type="term" value="C:cytosol"/>
    <property type="evidence" value="ECO:0007669"/>
    <property type="project" value="TreeGrafter"/>
</dbReference>
<dbReference type="InterPro" id="IPR020845">
    <property type="entry name" value="AMP-binding_CS"/>
</dbReference>
<evidence type="ECO:0000259" key="5">
    <source>
        <dbReference type="PROSITE" id="PS50075"/>
    </source>
</evidence>
<feature type="non-terminal residue" evidence="6">
    <location>
        <position position="1"/>
    </location>
</feature>
<dbReference type="FunFam" id="1.10.1200.10:FF:000005">
    <property type="entry name" value="Nonribosomal peptide synthetase 1"/>
    <property type="match status" value="1"/>
</dbReference>
<proteinExistence type="inferred from homology"/>
<evidence type="ECO:0000256" key="3">
    <source>
        <dbReference type="ARBA" id="ARBA00022450"/>
    </source>
</evidence>
<dbReference type="Gene3D" id="3.40.50.980">
    <property type="match status" value="2"/>
</dbReference>
<dbReference type="SMART" id="SM00823">
    <property type="entry name" value="PKS_PP"/>
    <property type="match status" value="1"/>
</dbReference>
<accession>A0A941E262</accession>
<keyword evidence="3" id="KW-0596">Phosphopantetheine</keyword>
<comment type="cofactor">
    <cofactor evidence="1">
        <name>pantetheine 4'-phosphate</name>
        <dbReference type="ChEBI" id="CHEBI:47942"/>
    </cofactor>
</comment>
<evidence type="ECO:0000256" key="4">
    <source>
        <dbReference type="ARBA" id="ARBA00022553"/>
    </source>
</evidence>
<evidence type="ECO:0000313" key="6">
    <source>
        <dbReference type="EMBL" id="MBR7798343.1"/>
    </source>
</evidence>
<organism evidence="6 7">
    <name type="scientific">Virgibacillus salarius</name>
    <dbReference type="NCBI Taxonomy" id="447199"/>
    <lineage>
        <taxon>Bacteria</taxon>
        <taxon>Bacillati</taxon>
        <taxon>Bacillota</taxon>
        <taxon>Bacilli</taxon>
        <taxon>Bacillales</taxon>
        <taxon>Bacillaceae</taxon>
        <taxon>Virgibacillus</taxon>
    </lineage>
</organism>
<dbReference type="PROSITE" id="PS50075">
    <property type="entry name" value="CARRIER"/>
    <property type="match status" value="1"/>
</dbReference>
<dbReference type="Pfam" id="PF00501">
    <property type="entry name" value="AMP-binding"/>
    <property type="match status" value="1"/>
</dbReference>